<evidence type="ECO:0000313" key="2">
    <source>
        <dbReference type="EMBL" id="GHH83630.1"/>
    </source>
</evidence>
<accession>A0A919GFG4</accession>
<name>A0A919GFG4_9ACTN</name>
<dbReference type="RefSeq" id="WP_189935063.1">
    <property type="nucleotide sequence ID" value="NZ_BNCD01000014.1"/>
</dbReference>
<reference evidence="2" key="1">
    <citation type="journal article" date="2014" name="Int. J. Syst. Evol. Microbiol.">
        <title>Complete genome sequence of Corynebacterium casei LMG S-19264T (=DSM 44701T), isolated from a smear-ripened cheese.</title>
        <authorList>
            <consortium name="US DOE Joint Genome Institute (JGI-PGF)"/>
            <person name="Walter F."/>
            <person name="Albersmeier A."/>
            <person name="Kalinowski J."/>
            <person name="Ruckert C."/>
        </authorList>
    </citation>
    <scope>NUCLEOTIDE SEQUENCE</scope>
    <source>
        <strain evidence="2">JCM 5069</strain>
    </source>
</reference>
<protein>
    <submittedName>
        <fullName evidence="2">Uncharacterized protein</fullName>
    </submittedName>
</protein>
<keyword evidence="3" id="KW-1185">Reference proteome</keyword>
<feature type="transmembrane region" description="Helical" evidence="1">
    <location>
        <begin position="34"/>
        <end position="53"/>
    </location>
</feature>
<dbReference type="EMBL" id="BNCD01000014">
    <property type="protein sequence ID" value="GHH83630.1"/>
    <property type="molecule type" value="Genomic_DNA"/>
</dbReference>
<reference evidence="2" key="2">
    <citation type="submission" date="2020-09" db="EMBL/GenBank/DDBJ databases">
        <authorList>
            <person name="Sun Q."/>
            <person name="Ohkuma M."/>
        </authorList>
    </citation>
    <scope>NUCLEOTIDE SEQUENCE</scope>
    <source>
        <strain evidence="2">JCM 5069</strain>
    </source>
</reference>
<keyword evidence="1" id="KW-0812">Transmembrane</keyword>
<evidence type="ECO:0000313" key="3">
    <source>
        <dbReference type="Proteomes" id="UP000603708"/>
    </source>
</evidence>
<gene>
    <name evidence="2" type="ORF">GCM10018793_46200</name>
</gene>
<comment type="caution">
    <text evidence="2">The sequence shown here is derived from an EMBL/GenBank/DDBJ whole genome shotgun (WGS) entry which is preliminary data.</text>
</comment>
<dbReference type="Proteomes" id="UP000603708">
    <property type="component" value="Unassembled WGS sequence"/>
</dbReference>
<evidence type="ECO:0000256" key="1">
    <source>
        <dbReference type="SAM" id="Phobius"/>
    </source>
</evidence>
<sequence length="140" mass="15224">MDTIANSLFLAVPALPVLWLWGRPLFTGRWRTPGWFVSTALLCVVATVATWFIGALAGTSLDAAESCTAAGFSYDSAYRSAHWREASRWFPLHDKCNATDDLVPAWVNPALVLLPLLALTCLGAAVRLAVAHRRNRKGTA</sequence>
<keyword evidence="1" id="KW-1133">Transmembrane helix</keyword>
<keyword evidence="1" id="KW-0472">Membrane</keyword>
<feature type="transmembrane region" description="Helical" evidence="1">
    <location>
        <begin position="110"/>
        <end position="130"/>
    </location>
</feature>
<feature type="transmembrane region" description="Helical" evidence="1">
    <location>
        <begin position="6"/>
        <end position="22"/>
    </location>
</feature>
<dbReference type="AlphaFoldDB" id="A0A919GFG4"/>
<proteinExistence type="predicted"/>
<organism evidence="2 3">
    <name type="scientific">Streptomyces sulfonofaciens</name>
    <dbReference type="NCBI Taxonomy" id="68272"/>
    <lineage>
        <taxon>Bacteria</taxon>
        <taxon>Bacillati</taxon>
        <taxon>Actinomycetota</taxon>
        <taxon>Actinomycetes</taxon>
        <taxon>Kitasatosporales</taxon>
        <taxon>Streptomycetaceae</taxon>
        <taxon>Streptomyces</taxon>
    </lineage>
</organism>